<dbReference type="PANTHER" id="PTHR33627:SF1">
    <property type="entry name" value="TRANSPOSASE"/>
    <property type="match status" value="1"/>
</dbReference>
<dbReference type="EMBL" id="CP089291">
    <property type="protein sequence ID" value="UOF89266.1"/>
    <property type="molecule type" value="Genomic_DNA"/>
</dbReference>
<evidence type="ECO:0000313" key="3">
    <source>
        <dbReference type="EMBL" id="UOF89074.1"/>
    </source>
</evidence>
<proteinExistence type="predicted"/>
<keyword evidence="7" id="KW-1185">Reference proteome</keyword>
<evidence type="ECO:0000313" key="6">
    <source>
        <dbReference type="EMBL" id="UOF92110.1"/>
    </source>
</evidence>
<name>A0ABY4CGE1_9BACL</name>
<gene>
    <name evidence="5" type="ORF">LSG31_06875</name>
    <name evidence="6" type="ORF">LSG31_07875</name>
    <name evidence="2" type="ORF">LSG31_14115</name>
    <name evidence="3" type="ORF">LSG31_14195</name>
    <name evidence="4" type="ORF">LSG31_15310</name>
</gene>
<evidence type="ECO:0000313" key="5">
    <source>
        <dbReference type="EMBL" id="UOF91956.1"/>
    </source>
</evidence>
<dbReference type="NCBIfam" id="NF033540">
    <property type="entry name" value="transpos_IS701"/>
    <property type="match status" value="1"/>
</dbReference>
<protein>
    <submittedName>
        <fullName evidence="3">IS701 family transposase</fullName>
    </submittedName>
</protein>
<dbReference type="EMBL" id="CP089291">
    <property type="protein sequence ID" value="UOF89074.1"/>
    <property type="molecule type" value="Genomic_DNA"/>
</dbReference>
<dbReference type="EMBL" id="CP089291">
    <property type="protein sequence ID" value="UOF91956.1"/>
    <property type="molecule type" value="Genomic_DNA"/>
</dbReference>
<evidence type="ECO:0000259" key="1">
    <source>
        <dbReference type="Pfam" id="PF13546"/>
    </source>
</evidence>
<sequence>MVTLYSAIVKFILAMQLQFTAPQRNHLLHIMQGIILCEGRKTITQIRSSTNSYRHLSCMTKFLKHSPWCVNRMQKRRMQFLLEKIRRKHSKKGDTRSIVFLIIDDTSCKKDVSTKHIEALDFHFSHDEGKGVWSHCLVTAHLVSEGYSFAWDFRPYFREGYCNVNQIPFKSKNDLALELIQSYEASDDELVYVLMDSWYTSKKIIDACNAKGFHIIAAVKTNRKIRPAGIRIQIAEFATNYIHQSDLHSVTVGNQNMYWVYEYEGPLADVENVKVLLSWEKEFDSSKTPFCILCTDQTLDLETILRYYQVRWNIETGYRYFKEMLGFDQYQLQSFYAIQRYWAIQFLVYNFLELQRNEWSTEQDPMTLGDVVRRIRKEYFGQIVTYVYQQALAQRPLFEVLDELKLSA</sequence>
<dbReference type="RefSeq" id="WP_347435742.1">
    <property type="nucleotide sequence ID" value="NZ_CP089291.1"/>
</dbReference>
<dbReference type="Proteomes" id="UP000830167">
    <property type="component" value="Chromosome"/>
</dbReference>
<dbReference type="PANTHER" id="PTHR33627">
    <property type="entry name" value="TRANSPOSASE"/>
    <property type="match status" value="1"/>
</dbReference>
<accession>A0ABY4CGE1</accession>
<evidence type="ECO:0000313" key="4">
    <source>
        <dbReference type="EMBL" id="UOF89266.1"/>
    </source>
</evidence>
<organism evidence="3 7">
    <name type="scientific">Fodinisporobacter ferrooxydans</name>
    <dbReference type="NCBI Taxonomy" id="2901836"/>
    <lineage>
        <taxon>Bacteria</taxon>
        <taxon>Bacillati</taxon>
        <taxon>Bacillota</taxon>
        <taxon>Bacilli</taxon>
        <taxon>Bacillales</taxon>
        <taxon>Alicyclobacillaceae</taxon>
        <taxon>Fodinisporobacter</taxon>
    </lineage>
</organism>
<dbReference type="EMBL" id="CP089291">
    <property type="protein sequence ID" value="UOF89059.1"/>
    <property type="molecule type" value="Genomic_DNA"/>
</dbReference>
<evidence type="ECO:0000313" key="7">
    <source>
        <dbReference type="Proteomes" id="UP000830167"/>
    </source>
</evidence>
<feature type="domain" description="Transposase IS701-like DDE" evidence="1">
    <location>
        <begin position="19"/>
        <end position="229"/>
    </location>
</feature>
<reference evidence="3" key="1">
    <citation type="submission" date="2021-12" db="EMBL/GenBank/DDBJ databases">
        <title>Alicyclobacillaceae gen. nov., sp. nov., isolated from chalcocite enrichment system.</title>
        <authorList>
            <person name="Jiang Z."/>
        </authorList>
    </citation>
    <scope>NUCLEOTIDE SEQUENCE</scope>
    <source>
        <strain evidence="3">MYW30-H2</strain>
    </source>
</reference>
<dbReference type="Pfam" id="PF13546">
    <property type="entry name" value="DDE_5"/>
    <property type="match status" value="1"/>
</dbReference>
<evidence type="ECO:0000313" key="2">
    <source>
        <dbReference type="EMBL" id="UOF89059.1"/>
    </source>
</evidence>
<dbReference type="InterPro" id="IPR038721">
    <property type="entry name" value="IS701-like_DDE_dom"/>
</dbReference>
<dbReference type="InterPro" id="IPR039365">
    <property type="entry name" value="IS701-like"/>
</dbReference>
<dbReference type="SUPFAM" id="SSF53098">
    <property type="entry name" value="Ribonuclease H-like"/>
    <property type="match status" value="1"/>
</dbReference>
<dbReference type="InterPro" id="IPR012337">
    <property type="entry name" value="RNaseH-like_sf"/>
</dbReference>
<dbReference type="EMBL" id="CP089291">
    <property type="protein sequence ID" value="UOF92110.1"/>
    <property type="molecule type" value="Genomic_DNA"/>
</dbReference>